<dbReference type="EMBL" id="KE346360">
    <property type="protein sequence ID" value="KJE88559.1"/>
    <property type="molecule type" value="Genomic_DNA"/>
</dbReference>
<evidence type="ECO:0000256" key="1">
    <source>
        <dbReference type="ARBA" id="ARBA00022603"/>
    </source>
</evidence>
<dbReference type="InParanoid" id="A0A0D2X073"/>
<dbReference type="GO" id="GO:0005737">
    <property type="term" value="C:cytoplasm"/>
    <property type="evidence" value="ECO:0007669"/>
    <property type="project" value="TreeGrafter"/>
</dbReference>
<dbReference type="OMA" id="VHEVYQQ"/>
<evidence type="ECO:0000256" key="2">
    <source>
        <dbReference type="ARBA" id="ARBA00022679"/>
    </source>
</evidence>
<dbReference type="GO" id="GO:0030488">
    <property type="term" value="P:tRNA methylation"/>
    <property type="evidence" value="ECO:0007669"/>
    <property type="project" value="TreeGrafter"/>
</dbReference>
<dbReference type="Proteomes" id="UP000008743">
    <property type="component" value="Unassembled WGS sequence"/>
</dbReference>
<protein>
    <submittedName>
        <fullName evidence="4">tRNA methyltransferase</fullName>
    </submittedName>
</protein>
<dbReference type="GO" id="GO:0005634">
    <property type="term" value="C:nucleus"/>
    <property type="evidence" value="ECO:0007669"/>
    <property type="project" value="TreeGrafter"/>
</dbReference>
<dbReference type="CDD" id="cd02440">
    <property type="entry name" value="AdoMet_MTases"/>
    <property type="match status" value="1"/>
</dbReference>
<dbReference type="GO" id="GO:0002098">
    <property type="term" value="P:tRNA wobble uridine modification"/>
    <property type="evidence" value="ECO:0007669"/>
    <property type="project" value="TreeGrafter"/>
</dbReference>
<evidence type="ECO:0000259" key="3">
    <source>
        <dbReference type="Pfam" id="PF08241"/>
    </source>
</evidence>
<gene>
    <name evidence="4" type="ORF">CAOG_000199</name>
</gene>
<feature type="domain" description="Methyltransferase type 11" evidence="3">
    <location>
        <begin position="106"/>
        <end position="195"/>
    </location>
</feature>
<dbReference type="GO" id="GO:0106335">
    <property type="term" value="F:tRNA (5-carboxymethyluridine(34)-5-O)-methyltransferase activity"/>
    <property type="evidence" value="ECO:0007669"/>
    <property type="project" value="TreeGrafter"/>
</dbReference>
<sequence length="283" mass="30766">MPCRVPSEHQAITKLSTCNNSTPGDVLSNVPAKQITRRTTGSSAALPATLDQDILTDASTAAAAENSFVHDVYNAIADHFSDTRYKPWPVVDGFLGSLPAGSLLADVGCGNGKYLGVNPSVMGIGCDRSDALIGICNNRGFESLVADNLSLPFRSGLFDAAISIAVIHHLVTEERRLAAMAEIVRLLRPGGRLLVFVWALEQDKFGSSNTTQDLFVPWKLRSSTPAATASVAPSTAQEPRVFNRFYHLFKSGELEMLASRLANVRVLRSGYDRDNWYIILERQ</sequence>
<dbReference type="SUPFAM" id="SSF53335">
    <property type="entry name" value="S-adenosyl-L-methionine-dependent methyltransferases"/>
    <property type="match status" value="1"/>
</dbReference>
<dbReference type="InterPro" id="IPR029063">
    <property type="entry name" value="SAM-dependent_MTases_sf"/>
</dbReference>
<dbReference type="PANTHER" id="PTHR13069">
    <property type="entry name" value="ALKYLATED DNA REPAIR PROTEIN ALKB HOMOLOG 8"/>
    <property type="match status" value="1"/>
</dbReference>
<dbReference type="AlphaFoldDB" id="A0A0D2X073"/>
<keyword evidence="5" id="KW-1185">Reference proteome</keyword>
<dbReference type="OrthoDB" id="271595at2759"/>
<dbReference type="FunCoup" id="A0A0D2X073">
    <property type="interactions" value="330"/>
</dbReference>
<accession>A0A0D2X073</accession>
<dbReference type="GO" id="GO:0000049">
    <property type="term" value="F:tRNA binding"/>
    <property type="evidence" value="ECO:0007669"/>
    <property type="project" value="TreeGrafter"/>
</dbReference>
<dbReference type="PhylomeDB" id="A0A0D2X073"/>
<dbReference type="InterPro" id="IPR051422">
    <property type="entry name" value="AlkB_tRNA_MeTrf/Diox"/>
</dbReference>
<reference evidence="5" key="1">
    <citation type="submission" date="2011-02" db="EMBL/GenBank/DDBJ databases">
        <title>The Genome Sequence of Capsaspora owczarzaki ATCC 30864.</title>
        <authorList>
            <person name="Russ C."/>
            <person name="Cuomo C."/>
            <person name="Burger G."/>
            <person name="Gray M.W."/>
            <person name="Holland P.W.H."/>
            <person name="King N."/>
            <person name="Lang F.B.F."/>
            <person name="Roger A.J."/>
            <person name="Ruiz-Trillo I."/>
            <person name="Young S.K."/>
            <person name="Zeng Q."/>
            <person name="Gargeya S."/>
            <person name="Alvarado L."/>
            <person name="Berlin A."/>
            <person name="Chapman S.B."/>
            <person name="Chen Z."/>
            <person name="Freedman E."/>
            <person name="Gellesch M."/>
            <person name="Goldberg J."/>
            <person name="Griggs A."/>
            <person name="Gujja S."/>
            <person name="Heilman E."/>
            <person name="Heiman D."/>
            <person name="Howarth C."/>
            <person name="Mehta T."/>
            <person name="Neiman D."/>
            <person name="Pearson M."/>
            <person name="Roberts A."/>
            <person name="Saif S."/>
            <person name="Shea T."/>
            <person name="Shenoy N."/>
            <person name="Sisk P."/>
            <person name="Stolte C."/>
            <person name="Sykes S."/>
            <person name="White J."/>
            <person name="Yandava C."/>
            <person name="Haas B."/>
            <person name="Nusbaum C."/>
            <person name="Birren B."/>
        </authorList>
    </citation>
    <scope>NUCLEOTIDE SEQUENCE</scope>
    <source>
        <strain evidence="5">ATCC 30864</strain>
    </source>
</reference>
<keyword evidence="2 4" id="KW-0808">Transferase</keyword>
<dbReference type="STRING" id="595528.A0A0D2X073"/>
<dbReference type="RefSeq" id="XP_004365070.1">
    <property type="nucleotide sequence ID" value="XM_004365013.1"/>
</dbReference>
<dbReference type="GO" id="GO:0008757">
    <property type="term" value="F:S-adenosylmethionine-dependent methyltransferase activity"/>
    <property type="evidence" value="ECO:0007669"/>
    <property type="project" value="InterPro"/>
</dbReference>
<dbReference type="Gene3D" id="3.40.50.150">
    <property type="entry name" value="Vaccinia Virus protein VP39"/>
    <property type="match status" value="1"/>
</dbReference>
<dbReference type="eggNOG" id="KOG1331">
    <property type="taxonomic scope" value="Eukaryota"/>
</dbReference>
<organism evidence="4 5">
    <name type="scientific">Capsaspora owczarzaki (strain ATCC 30864)</name>
    <dbReference type="NCBI Taxonomy" id="595528"/>
    <lineage>
        <taxon>Eukaryota</taxon>
        <taxon>Filasterea</taxon>
        <taxon>Capsaspora</taxon>
    </lineage>
</organism>
<dbReference type="FunFam" id="3.40.50.150:FF:000195">
    <property type="entry name" value="Methyltransferase domain containing protein"/>
    <property type="match status" value="1"/>
</dbReference>
<evidence type="ECO:0000313" key="5">
    <source>
        <dbReference type="Proteomes" id="UP000008743"/>
    </source>
</evidence>
<dbReference type="InterPro" id="IPR013216">
    <property type="entry name" value="Methyltransf_11"/>
</dbReference>
<name>A0A0D2X073_CAPO3</name>
<dbReference type="Pfam" id="PF08241">
    <property type="entry name" value="Methyltransf_11"/>
    <property type="match status" value="1"/>
</dbReference>
<dbReference type="PANTHER" id="PTHR13069:SF21">
    <property type="entry name" value="ALKYLATED DNA REPAIR PROTEIN ALKB HOMOLOG 8"/>
    <property type="match status" value="1"/>
</dbReference>
<evidence type="ECO:0000313" key="4">
    <source>
        <dbReference type="EMBL" id="KJE88559.1"/>
    </source>
</evidence>
<proteinExistence type="predicted"/>
<keyword evidence="1 4" id="KW-0489">Methyltransferase</keyword>